<evidence type="ECO:0000313" key="3">
    <source>
        <dbReference type="Proteomes" id="UP000322981"/>
    </source>
</evidence>
<name>A0A5M8FVV2_9GAMM</name>
<dbReference type="Gene3D" id="3.90.950.20">
    <property type="entry name" value="CinA-like"/>
    <property type="match status" value="1"/>
</dbReference>
<gene>
    <name evidence="2" type="ORF">F2Q65_01280</name>
</gene>
<dbReference type="Pfam" id="PF02464">
    <property type="entry name" value="CinA"/>
    <property type="match status" value="1"/>
</dbReference>
<evidence type="ECO:0000313" key="2">
    <source>
        <dbReference type="EMBL" id="KAA6187893.1"/>
    </source>
</evidence>
<dbReference type="NCBIfam" id="TIGR00199">
    <property type="entry name" value="PncC_domain"/>
    <property type="match status" value="1"/>
</dbReference>
<dbReference type="AlphaFoldDB" id="A0A5M8FVV2"/>
<dbReference type="Proteomes" id="UP000322981">
    <property type="component" value="Unassembled WGS sequence"/>
</dbReference>
<accession>A0A5M8FVV2</accession>
<dbReference type="InterPro" id="IPR036653">
    <property type="entry name" value="CinA-like_C"/>
</dbReference>
<keyword evidence="2" id="KW-0378">Hydrolase</keyword>
<dbReference type="SUPFAM" id="SSF142433">
    <property type="entry name" value="CinA-like"/>
    <property type="match status" value="1"/>
</dbReference>
<protein>
    <submittedName>
        <fullName evidence="2">Nicotinamide-nucleotide amidohydrolase family protein</fullName>
    </submittedName>
</protein>
<dbReference type="EMBL" id="VWXX01000001">
    <property type="protein sequence ID" value="KAA6187893.1"/>
    <property type="molecule type" value="Genomic_DNA"/>
</dbReference>
<dbReference type="InterPro" id="IPR008136">
    <property type="entry name" value="CinA_C"/>
</dbReference>
<organism evidence="2 3">
    <name type="scientific">Thiohalocapsa marina</name>
    <dbReference type="NCBI Taxonomy" id="424902"/>
    <lineage>
        <taxon>Bacteria</taxon>
        <taxon>Pseudomonadati</taxon>
        <taxon>Pseudomonadota</taxon>
        <taxon>Gammaproteobacteria</taxon>
        <taxon>Chromatiales</taxon>
        <taxon>Chromatiaceae</taxon>
        <taxon>Thiohalocapsa</taxon>
    </lineage>
</organism>
<evidence type="ECO:0000259" key="1">
    <source>
        <dbReference type="Pfam" id="PF02464"/>
    </source>
</evidence>
<feature type="domain" description="CinA C-terminal" evidence="1">
    <location>
        <begin position="6"/>
        <end position="157"/>
    </location>
</feature>
<comment type="caution">
    <text evidence="2">The sequence shown here is derived from an EMBL/GenBank/DDBJ whole genome shotgun (WGS) entry which is preliminary data.</text>
</comment>
<keyword evidence="3" id="KW-1185">Reference proteome</keyword>
<reference evidence="2 3" key="1">
    <citation type="submission" date="2019-09" db="EMBL/GenBank/DDBJ databases">
        <title>Whole-genome sequence of the purple sulfur bacterium Thiohalocapsa marina DSM 19078.</title>
        <authorList>
            <person name="Kyndt J.A."/>
            <person name="Meyer T.E."/>
        </authorList>
    </citation>
    <scope>NUCLEOTIDE SEQUENCE [LARGE SCALE GENOMIC DNA]</scope>
    <source>
        <strain evidence="2 3">DSM 19078</strain>
    </source>
</reference>
<proteinExistence type="predicted"/>
<dbReference type="GO" id="GO:0016787">
    <property type="term" value="F:hydrolase activity"/>
    <property type="evidence" value="ECO:0007669"/>
    <property type="project" value="UniProtKB-KW"/>
</dbReference>
<dbReference type="OrthoDB" id="9801454at2"/>
<dbReference type="RefSeq" id="WP_150089582.1">
    <property type="nucleotide sequence ID" value="NZ_JBFUOH010000061.1"/>
</dbReference>
<sequence>MADALTQLAADLGGRLRQRGLTLTTAESCTGGWIAKCITDTAGSSGYFGRGYITYCNAAKTQELGVSAQTLSRHGAVSEPVVREMARGALARSGADLAIAVSGIAGPGGGTPDKPVGTVCLAWALGERISVGTLHLTGDRETIRRQSVLHALRGALELLS</sequence>